<accession>A0A1I4NDA8</accession>
<evidence type="ECO:0000313" key="1">
    <source>
        <dbReference type="EMBL" id="SFM13297.1"/>
    </source>
</evidence>
<dbReference type="AlphaFoldDB" id="A0A1I4NDA8"/>
<reference evidence="2" key="1">
    <citation type="submission" date="2016-10" db="EMBL/GenBank/DDBJ databases">
        <authorList>
            <person name="Varghese N."/>
            <person name="Submissions S."/>
        </authorList>
    </citation>
    <scope>NUCLEOTIDE SEQUENCE [LARGE SCALE GENOMIC DNA]</scope>
    <source>
        <strain evidence="2">CGMCC 1.7061</strain>
    </source>
</reference>
<protein>
    <submittedName>
        <fullName evidence="1">Uncharacterized protein</fullName>
    </submittedName>
</protein>
<dbReference type="Proteomes" id="UP000198519">
    <property type="component" value="Unassembled WGS sequence"/>
</dbReference>
<organism evidence="1 2">
    <name type="scientific">Marinobacter zhejiangensis</name>
    <dbReference type="NCBI Taxonomy" id="488535"/>
    <lineage>
        <taxon>Bacteria</taxon>
        <taxon>Pseudomonadati</taxon>
        <taxon>Pseudomonadota</taxon>
        <taxon>Gammaproteobacteria</taxon>
        <taxon>Pseudomonadales</taxon>
        <taxon>Marinobacteraceae</taxon>
        <taxon>Marinobacter</taxon>
    </lineage>
</organism>
<keyword evidence="2" id="KW-1185">Reference proteome</keyword>
<evidence type="ECO:0000313" key="2">
    <source>
        <dbReference type="Proteomes" id="UP000198519"/>
    </source>
</evidence>
<gene>
    <name evidence="1" type="ORF">SAMN04487963_1300</name>
</gene>
<dbReference type="STRING" id="488535.SAMN04487963_1300"/>
<dbReference type="OrthoDB" id="7881187at2"/>
<dbReference type="EMBL" id="FOUE01000002">
    <property type="protein sequence ID" value="SFM13297.1"/>
    <property type="molecule type" value="Genomic_DNA"/>
</dbReference>
<sequence>MQSATLEYIKGQYGNEDQEYGVNLFVRHHLEEIEPEYWMKLVGTKEPSSAQVLDSLVLVGQWESEGNIIYDYSLPDNVTQYLISVTVGKVGEILSVEMES</sequence>
<dbReference type="RefSeq" id="WP_092021118.1">
    <property type="nucleotide sequence ID" value="NZ_FOUE01000002.1"/>
</dbReference>
<name>A0A1I4NDA8_9GAMM</name>
<proteinExistence type="predicted"/>